<dbReference type="PANTHER" id="PTHR48086:SF3">
    <property type="entry name" value="SODIUM_PROLINE SYMPORTER"/>
    <property type="match status" value="1"/>
</dbReference>
<keyword evidence="8" id="KW-0915">Sodium</keyword>
<dbReference type="CDD" id="cd10322">
    <property type="entry name" value="SLC5sbd"/>
    <property type="match status" value="1"/>
</dbReference>
<proteinExistence type="inferred from homology"/>
<feature type="transmembrane region" description="Helical" evidence="14">
    <location>
        <begin position="43"/>
        <end position="63"/>
    </location>
</feature>
<evidence type="ECO:0000256" key="13">
    <source>
        <dbReference type="RuleBase" id="RU362091"/>
    </source>
</evidence>
<keyword evidence="4" id="KW-1003">Cell membrane</keyword>
<dbReference type="PROSITE" id="PS50283">
    <property type="entry name" value="NA_SOLUT_SYMP_3"/>
    <property type="match status" value="1"/>
</dbReference>
<feature type="transmembrane region" description="Helical" evidence="14">
    <location>
        <begin position="196"/>
        <end position="215"/>
    </location>
</feature>
<feature type="transmembrane region" description="Helical" evidence="14">
    <location>
        <begin position="616"/>
        <end position="637"/>
    </location>
</feature>
<evidence type="ECO:0000256" key="10">
    <source>
        <dbReference type="ARBA" id="ARBA00023136"/>
    </source>
</evidence>
<feature type="transmembrane region" description="Helical" evidence="14">
    <location>
        <begin position="306"/>
        <end position="324"/>
    </location>
</feature>
<evidence type="ECO:0000256" key="3">
    <source>
        <dbReference type="ARBA" id="ARBA00022448"/>
    </source>
</evidence>
<keyword evidence="7 14" id="KW-1133">Transmembrane helix</keyword>
<feature type="transmembrane region" description="Helical" evidence="14">
    <location>
        <begin position="6"/>
        <end position="23"/>
    </location>
</feature>
<dbReference type="AlphaFoldDB" id="A0A934RS09"/>
<feature type="transmembrane region" description="Helical" evidence="14">
    <location>
        <begin position="580"/>
        <end position="604"/>
    </location>
</feature>
<evidence type="ECO:0000256" key="4">
    <source>
        <dbReference type="ARBA" id="ARBA00022475"/>
    </source>
</evidence>
<organism evidence="15 16">
    <name type="scientific">Pelagicoccus mobilis</name>
    <dbReference type="NCBI Taxonomy" id="415221"/>
    <lineage>
        <taxon>Bacteria</taxon>
        <taxon>Pseudomonadati</taxon>
        <taxon>Verrucomicrobiota</taxon>
        <taxon>Opitutia</taxon>
        <taxon>Puniceicoccales</taxon>
        <taxon>Pelagicoccaceae</taxon>
        <taxon>Pelagicoccus</taxon>
    </lineage>
</organism>
<dbReference type="InterPro" id="IPR038377">
    <property type="entry name" value="Na/Glc_symporter_sf"/>
</dbReference>
<evidence type="ECO:0000256" key="2">
    <source>
        <dbReference type="ARBA" id="ARBA00006434"/>
    </source>
</evidence>
<dbReference type="GO" id="GO:0015293">
    <property type="term" value="F:symporter activity"/>
    <property type="evidence" value="ECO:0007669"/>
    <property type="project" value="UniProtKB-KW"/>
</dbReference>
<keyword evidence="5 14" id="KW-0812">Transmembrane</keyword>
<evidence type="ECO:0000256" key="14">
    <source>
        <dbReference type="SAM" id="Phobius"/>
    </source>
</evidence>
<dbReference type="GO" id="GO:0006814">
    <property type="term" value="P:sodium ion transport"/>
    <property type="evidence" value="ECO:0007669"/>
    <property type="project" value="UniProtKB-KW"/>
</dbReference>
<evidence type="ECO:0000256" key="1">
    <source>
        <dbReference type="ARBA" id="ARBA00004651"/>
    </source>
</evidence>
<dbReference type="Gene3D" id="1.20.1730.10">
    <property type="entry name" value="Sodium/glucose cotransporter"/>
    <property type="match status" value="1"/>
</dbReference>
<feature type="transmembrane region" description="Helical" evidence="14">
    <location>
        <begin position="414"/>
        <end position="435"/>
    </location>
</feature>
<evidence type="ECO:0000256" key="8">
    <source>
        <dbReference type="ARBA" id="ARBA00023053"/>
    </source>
</evidence>
<feature type="transmembrane region" description="Helical" evidence="14">
    <location>
        <begin position="509"/>
        <end position="529"/>
    </location>
</feature>
<evidence type="ECO:0000256" key="9">
    <source>
        <dbReference type="ARBA" id="ARBA00023065"/>
    </source>
</evidence>
<feature type="transmembrane region" description="Helical" evidence="14">
    <location>
        <begin position="471"/>
        <end position="489"/>
    </location>
</feature>
<feature type="transmembrane region" description="Helical" evidence="14">
    <location>
        <begin position="441"/>
        <end position="464"/>
    </location>
</feature>
<protein>
    <submittedName>
        <fullName evidence="15">Sodium:solute symporter family protein</fullName>
    </submittedName>
</protein>
<comment type="subcellular location">
    <subcellularLocation>
        <location evidence="1">Cell membrane</location>
        <topology evidence="1">Multi-pass membrane protein</topology>
    </subcellularLocation>
</comment>
<feature type="transmembrane region" description="Helical" evidence="14">
    <location>
        <begin position="75"/>
        <end position="97"/>
    </location>
</feature>
<reference evidence="15" key="1">
    <citation type="submission" date="2021-01" db="EMBL/GenBank/DDBJ databases">
        <title>Modified the classification status of verrucomicrobia.</title>
        <authorList>
            <person name="Feng X."/>
        </authorList>
    </citation>
    <scope>NUCLEOTIDE SEQUENCE</scope>
    <source>
        <strain evidence="15">KCTC 13126</strain>
    </source>
</reference>
<feature type="transmembrane region" description="Helical" evidence="14">
    <location>
        <begin position="352"/>
        <end position="375"/>
    </location>
</feature>
<comment type="similarity">
    <text evidence="2 13">Belongs to the sodium:solute symporter (SSF) (TC 2.A.21) family.</text>
</comment>
<keyword evidence="9" id="KW-0406">Ion transport</keyword>
<dbReference type="Proteomes" id="UP000617628">
    <property type="component" value="Unassembled WGS sequence"/>
</dbReference>
<dbReference type="PANTHER" id="PTHR48086">
    <property type="entry name" value="SODIUM/PROLINE SYMPORTER-RELATED"/>
    <property type="match status" value="1"/>
</dbReference>
<dbReference type="EMBL" id="JAENIL010000001">
    <property type="protein sequence ID" value="MBK1875291.1"/>
    <property type="molecule type" value="Genomic_DNA"/>
</dbReference>
<name>A0A934RS09_9BACT</name>
<keyword evidence="10 14" id="KW-0472">Membrane</keyword>
<evidence type="ECO:0000313" key="16">
    <source>
        <dbReference type="Proteomes" id="UP000617628"/>
    </source>
</evidence>
<accession>A0A934RS09</accession>
<evidence type="ECO:0000256" key="5">
    <source>
        <dbReference type="ARBA" id="ARBA00022692"/>
    </source>
</evidence>
<comment type="caution">
    <text evidence="15">The sequence shown here is derived from an EMBL/GenBank/DDBJ whole genome shotgun (WGS) entry which is preliminary data.</text>
</comment>
<gene>
    <name evidence="15" type="ORF">JIN87_00355</name>
</gene>
<keyword evidence="11" id="KW-0739">Sodium transport</keyword>
<evidence type="ECO:0000256" key="12">
    <source>
        <dbReference type="ARBA" id="ARBA00033708"/>
    </source>
</evidence>
<evidence type="ECO:0000256" key="7">
    <source>
        <dbReference type="ARBA" id="ARBA00022989"/>
    </source>
</evidence>
<comment type="catalytic activity">
    <reaction evidence="12">
        <text>L-proline(in) + Na(+)(in) = L-proline(out) + Na(+)(out)</text>
        <dbReference type="Rhea" id="RHEA:28967"/>
        <dbReference type="ChEBI" id="CHEBI:29101"/>
        <dbReference type="ChEBI" id="CHEBI:60039"/>
    </reaction>
</comment>
<feature type="transmembrane region" description="Helical" evidence="14">
    <location>
        <begin position="167"/>
        <end position="189"/>
    </location>
</feature>
<evidence type="ECO:0000256" key="11">
    <source>
        <dbReference type="ARBA" id="ARBA00023201"/>
    </source>
</evidence>
<dbReference type="InterPro" id="IPR001734">
    <property type="entry name" value="Na/solute_symporter"/>
</dbReference>
<dbReference type="InterPro" id="IPR050277">
    <property type="entry name" value="Sodium:Solute_Symporter"/>
</dbReference>
<dbReference type="Pfam" id="PF00474">
    <property type="entry name" value="SSF"/>
    <property type="match status" value="1"/>
</dbReference>
<feature type="transmembrane region" description="Helical" evidence="14">
    <location>
        <begin position="117"/>
        <end position="147"/>
    </location>
</feature>
<sequence length="667" mass="74639">METLDWIILAAFVLLLVWISIYTNRITKSVSGFLSSERLAGRYLLTIAQSMAFFSAIGVVGQWENFYRNGIGGFWWSFIQMPVGIIIALSGWIAYRYRATRALTMPQFLEMRYSRKFRVIAGMAAFVAGMLNCAVFPMVTARFVMYFLGLPTSYSFLGAELPTYHSLMLLLVGAGVTLAIAGGQITIIVTDFFQGIIASVASAAVVIFALYNFGWTEMIDTLAASEFINYSENKDMVRILERKEGVSMMNPFQQSGLPDFGLPYWIMFILLYLARTHVWQGGAGYMTAARTPHEAKMGNVLNNWRWLSLGLAMITCVVAVYTLVWSGNYGEETAQIQGVLDGINEPYIESQMFVPIALSTLLPAGLLGLFAVYMIGASVSTDDSAYHSWGSIFLQDIVMPFRKKPFTKEEHLKYLRWSIAGIGAFAFLFSSIWTLKEFINMWFEITMAIYLGGAFCAVAGGLYWKYGNTAGAWAGLCTGSVLAVTSIVIKQIYPDIKFPGTDVTINGQHTALFALIVSCILYVVVSLLTNKGKTFNLDKLLHRGEYAVKEDHEVKDKDDSRGWIARKFGITEEFSRGDKITYFAVIGHTTILVTWVVCFSIYNLSNEVSNDTWKTMWTYFFGYLLVIALSTAVWFAIGGARDLLRLLSDLKTKKVDEEDDGMVRNKD</sequence>
<keyword evidence="6" id="KW-0769">Symport</keyword>
<keyword evidence="3" id="KW-0813">Transport</keyword>
<evidence type="ECO:0000313" key="15">
    <source>
        <dbReference type="EMBL" id="MBK1875291.1"/>
    </source>
</evidence>
<dbReference type="RefSeq" id="WP_200353506.1">
    <property type="nucleotide sequence ID" value="NZ_JAENIL010000001.1"/>
</dbReference>
<keyword evidence="16" id="KW-1185">Reference proteome</keyword>
<evidence type="ECO:0000256" key="6">
    <source>
        <dbReference type="ARBA" id="ARBA00022847"/>
    </source>
</evidence>
<feature type="transmembrane region" description="Helical" evidence="14">
    <location>
        <begin position="264"/>
        <end position="285"/>
    </location>
</feature>
<dbReference type="GO" id="GO:0005886">
    <property type="term" value="C:plasma membrane"/>
    <property type="evidence" value="ECO:0007669"/>
    <property type="project" value="UniProtKB-SubCell"/>
</dbReference>